<protein>
    <submittedName>
        <fullName evidence="4">Uncharacterized protein</fullName>
    </submittedName>
</protein>
<dbReference type="EMBL" id="CACRZD030000287">
    <property type="protein sequence ID" value="CAA6675346.1"/>
    <property type="molecule type" value="Genomic_DNA"/>
</dbReference>
<evidence type="ECO:0000256" key="3">
    <source>
        <dbReference type="SAM" id="SignalP"/>
    </source>
</evidence>
<comment type="caution">
    <text evidence="4">The sequence shown here is derived from an EMBL/GenBank/DDBJ whole genome shotgun (WGS) entry which is preliminary data.</text>
</comment>
<dbReference type="Gene3D" id="3.40.50.1820">
    <property type="entry name" value="alpha/beta hydrolase"/>
    <property type="match status" value="2"/>
</dbReference>
<feature type="region of interest" description="Disordered" evidence="2">
    <location>
        <begin position="178"/>
        <end position="201"/>
    </location>
</feature>
<dbReference type="SUPFAM" id="SSF53474">
    <property type="entry name" value="alpha/beta-Hydrolases"/>
    <property type="match status" value="1"/>
</dbReference>
<evidence type="ECO:0000256" key="2">
    <source>
        <dbReference type="SAM" id="MobiDB-lite"/>
    </source>
</evidence>
<dbReference type="InterPro" id="IPR029058">
    <property type="entry name" value="AB_hydrolase_fold"/>
</dbReference>
<keyword evidence="5" id="KW-1185">Reference proteome</keyword>
<evidence type="ECO:0000256" key="1">
    <source>
        <dbReference type="ARBA" id="ARBA00009431"/>
    </source>
</evidence>
<keyword evidence="3" id="KW-0732">Signal</keyword>
<reference evidence="5" key="1">
    <citation type="journal article" date="2020" name="Sci. Rep.">
        <title>Chromosome-scale genome assembly for the duckweed Spirodela intermedia, integrating cytogenetic maps, PacBio and Oxford Nanopore libraries.</title>
        <authorList>
            <person name="Hoang P.T.N."/>
            <person name="Fiebig A."/>
            <person name="Novak P."/>
            <person name="Macas J."/>
            <person name="Cao H.X."/>
            <person name="Stepanenko A."/>
            <person name="Chen G."/>
            <person name="Borisjuk N."/>
            <person name="Scholz U."/>
            <person name="Schubert I."/>
        </authorList>
    </citation>
    <scope>NUCLEOTIDE SEQUENCE [LARGE SCALE GENOMIC DNA]</scope>
</reference>
<dbReference type="InterPro" id="IPR001563">
    <property type="entry name" value="Peptidase_S10"/>
</dbReference>
<gene>
    <name evidence="4" type="ORF">SI7747_UN021688</name>
</gene>
<feature type="chain" id="PRO_5046020013" evidence="3">
    <location>
        <begin position="25"/>
        <end position="410"/>
    </location>
</feature>
<name>A0ABN7ECA0_SPIIN</name>
<comment type="similarity">
    <text evidence="1">Belongs to the peptidase S10 family.</text>
</comment>
<proteinExistence type="inferred from homology"/>
<evidence type="ECO:0000313" key="5">
    <source>
        <dbReference type="Proteomes" id="UP001189122"/>
    </source>
</evidence>
<dbReference type="Proteomes" id="UP001189122">
    <property type="component" value="Unassembled WGS sequence"/>
</dbReference>
<feature type="compositionally biased region" description="Polar residues" evidence="2">
    <location>
        <begin position="183"/>
        <end position="195"/>
    </location>
</feature>
<feature type="signal peptide" evidence="3">
    <location>
        <begin position="1"/>
        <end position="24"/>
    </location>
</feature>
<dbReference type="PANTHER" id="PTHR11802">
    <property type="entry name" value="SERINE PROTEASE FAMILY S10 SERINE CARBOXYPEPTIDASE"/>
    <property type="match status" value="1"/>
</dbReference>
<dbReference type="PANTHER" id="PTHR11802:SF29">
    <property type="entry name" value="SERINE CARBOXYPEPTIDASE-LIKE 19"/>
    <property type="match status" value="1"/>
</dbReference>
<sequence>MVPVFSGCGLVLASMVFRASDVSGRTVPDVRYIAVDDLEEVNLFYYFVKSDRNPAEDPSCCGSPVDRLHRVSGLAYEIGPLAFDIENYEEEGCPVLVHREESWTRYTQLFSRVVLGFAVGVGFSYSTAAEENEWSDTSATRRLRAFIRKWLVDHPEFISNPLRLWRLVRWEDGAPRHPDDINGSDSLKSNHSSGNEAGVKPSSISRNVLMMGRRFPYSHGMGLISDELYEETKESCGGDYVNPRNTKCIECLNAVYKNWERLEIQFTLGVYCDLKSPKPKQSAEYKFLAIKSWVGSIGEWNRCQKYIKANYGFDVPSSVPYHLNVTSKGFRSLVYSGDHDLEINFMGTQAWIRSFNFSIVDDWRHWLLYTRAYANNLTFATVKGAGHVVTEYKRKETWAMFERWIAGQAL</sequence>
<organism evidence="4 5">
    <name type="scientific">Spirodela intermedia</name>
    <name type="common">Intermediate duckweed</name>
    <dbReference type="NCBI Taxonomy" id="51605"/>
    <lineage>
        <taxon>Eukaryota</taxon>
        <taxon>Viridiplantae</taxon>
        <taxon>Streptophyta</taxon>
        <taxon>Embryophyta</taxon>
        <taxon>Tracheophyta</taxon>
        <taxon>Spermatophyta</taxon>
        <taxon>Magnoliopsida</taxon>
        <taxon>Liliopsida</taxon>
        <taxon>Araceae</taxon>
        <taxon>Lemnoideae</taxon>
        <taxon>Spirodela</taxon>
    </lineage>
</organism>
<evidence type="ECO:0000313" key="4">
    <source>
        <dbReference type="EMBL" id="CAA6675346.1"/>
    </source>
</evidence>
<accession>A0ABN7ECA0</accession>
<dbReference type="Pfam" id="PF00450">
    <property type="entry name" value="Peptidase_S10"/>
    <property type="match status" value="2"/>
</dbReference>